<evidence type="ECO:0000259" key="7">
    <source>
        <dbReference type="Pfam" id="PF02272"/>
    </source>
</evidence>
<dbReference type="InterPro" id="IPR051673">
    <property type="entry name" value="SSDNA_exonuclease_RecJ"/>
</dbReference>
<dbReference type="NCBIfam" id="TIGR00644">
    <property type="entry name" value="recJ"/>
    <property type="match status" value="1"/>
</dbReference>
<dbReference type="STRING" id="525904.Tter_1032"/>
<name>D1CG92_THET1</name>
<keyword evidence="10" id="KW-1185">Reference proteome</keyword>
<accession>D1CG92</accession>
<dbReference type="GO" id="GO:0006281">
    <property type="term" value="P:DNA repair"/>
    <property type="evidence" value="ECO:0007669"/>
    <property type="project" value="InterPro"/>
</dbReference>
<dbReference type="SUPFAM" id="SSF64182">
    <property type="entry name" value="DHH phosphoesterases"/>
    <property type="match status" value="1"/>
</dbReference>
<evidence type="ECO:0000256" key="3">
    <source>
        <dbReference type="ARBA" id="ARBA00022722"/>
    </source>
</evidence>
<dbReference type="AlphaFoldDB" id="D1CG92"/>
<dbReference type="Pfam" id="PF17768">
    <property type="entry name" value="RecJ_OB"/>
    <property type="match status" value="1"/>
</dbReference>
<dbReference type="EMBL" id="CP001825">
    <property type="protein sequence ID" value="ACZ41948.1"/>
    <property type="molecule type" value="Genomic_DNA"/>
</dbReference>
<dbReference type="InterPro" id="IPR041122">
    <property type="entry name" value="RecJ_OB"/>
</dbReference>
<comment type="similarity">
    <text evidence="1">Belongs to the RecJ family.</text>
</comment>
<dbReference type="GO" id="GO:0008409">
    <property type="term" value="F:5'-3' exonuclease activity"/>
    <property type="evidence" value="ECO:0007669"/>
    <property type="project" value="InterPro"/>
</dbReference>
<keyword evidence="5 9" id="KW-0269">Exonuclease</keyword>
<dbReference type="RefSeq" id="WP_012874983.1">
    <property type="nucleotide sequence ID" value="NC_013525.1"/>
</dbReference>
<protein>
    <recommendedName>
        <fullName evidence="2">Single-stranded-DNA-specific exonuclease RecJ</fullName>
    </recommendedName>
</protein>
<proteinExistence type="inferred from homology"/>
<evidence type="ECO:0000256" key="5">
    <source>
        <dbReference type="ARBA" id="ARBA00022839"/>
    </source>
</evidence>
<organism evidence="9 10">
    <name type="scientific">Thermobaculum terrenum (strain ATCC BAA-798 / CCMEE 7001 / YNP1)</name>
    <dbReference type="NCBI Taxonomy" id="525904"/>
    <lineage>
        <taxon>Bacteria</taxon>
        <taxon>Bacillati</taxon>
        <taxon>Chloroflexota</taxon>
        <taxon>Chloroflexia</taxon>
        <taxon>Candidatus Thermobaculales</taxon>
        <taxon>Candidatus Thermobaculaceae</taxon>
        <taxon>Thermobaculum</taxon>
    </lineage>
</organism>
<evidence type="ECO:0000256" key="4">
    <source>
        <dbReference type="ARBA" id="ARBA00022801"/>
    </source>
</evidence>
<feature type="domain" description="DDH" evidence="6">
    <location>
        <begin position="80"/>
        <end position="229"/>
    </location>
</feature>
<dbReference type="PANTHER" id="PTHR30255">
    <property type="entry name" value="SINGLE-STRANDED-DNA-SPECIFIC EXONUCLEASE RECJ"/>
    <property type="match status" value="1"/>
</dbReference>
<dbReference type="eggNOG" id="COG0608">
    <property type="taxonomic scope" value="Bacteria"/>
</dbReference>
<evidence type="ECO:0000313" key="10">
    <source>
        <dbReference type="Proteomes" id="UP000000323"/>
    </source>
</evidence>
<dbReference type="InterPro" id="IPR004610">
    <property type="entry name" value="RecJ"/>
</dbReference>
<sequence>MSIQSTTKHWRVKWSGDNSLPATERLLLSRGLVSVHDRDLFFVENPLYQLGDLLGNPLELPDAEQAAFEILKAINNNEDIWIYGDYDVDGVTASAILGRGLKQLGVTPKFYIPHRIDEGFGLNKDAIATIAEKGCKTLVTVDCGASNVEEVEYAKSLGLRVIITDHHTTTSEIDFPVPVVNPIRQTGNYPYREHTGAGVAYSFLRAIVYKSPIRKRIKVHPLIQLAALGTIGDVAPLTGENRLLVKAGLQSMRTVPLVGLRALFQRSGIISSFVNEADLAFKIVPRLNSAGRMSHAKVALKLLLTDDALDAFKISMHLEKLNALRKATTDSMLVEAREMIESGTALNGNIITVAKDGWSPALLGIIAAQLVREYGKPVIVASISGDKARASVRSITGKDIMIPLNNCSSLMLEFGGHSHAAGFTCKVSDLQDVHHHLDAEIPNISAIEDLPEVDIEVSPQDINEDLSNLLCRMAPFGQGNPEPRFGISDVQMHNIQLVGSEFSHLKFEIEGASGRRIEVLGFGAGSYYREAIRANTASMIVAPLLDRCGSYRLLRFKLIHLFLA</sequence>
<dbReference type="GO" id="GO:0003676">
    <property type="term" value="F:nucleic acid binding"/>
    <property type="evidence" value="ECO:0007669"/>
    <property type="project" value="InterPro"/>
</dbReference>
<evidence type="ECO:0000259" key="6">
    <source>
        <dbReference type="Pfam" id="PF01368"/>
    </source>
</evidence>
<evidence type="ECO:0000259" key="8">
    <source>
        <dbReference type="Pfam" id="PF17768"/>
    </source>
</evidence>
<evidence type="ECO:0000313" key="9">
    <source>
        <dbReference type="EMBL" id="ACZ41948.1"/>
    </source>
</evidence>
<dbReference type="Pfam" id="PF02272">
    <property type="entry name" value="DHHA1"/>
    <property type="match status" value="1"/>
</dbReference>
<dbReference type="InterPro" id="IPR003156">
    <property type="entry name" value="DHHA1_dom"/>
</dbReference>
<dbReference type="Proteomes" id="UP000000323">
    <property type="component" value="Chromosome 1"/>
</dbReference>
<dbReference type="InterPro" id="IPR001667">
    <property type="entry name" value="DDH_dom"/>
</dbReference>
<dbReference type="PANTHER" id="PTHR30255:SF2">
    <property type="entry name" value="SINGLE-STRANDED-DNA-SPECIFIC EXONUCLEASE RECJ"/>
    <property type="match status" value="1"/>
</dbReference>
<feature type="domain" description="DHHA1" evidence="7">
    <location>
        <begin position="348"/>
        <end position="440"/>
    </location>
</feature>
<reference evidence="10" key="1">
    <citation type="journal article" date="2010" name="Stand. Genomic Sci.">
        <title>Complete genome sequence of 'Thermobaculum terrenum' type strain (YNP1).</title>
        <authorList>
            <person name="Kiss H."/>
            <person name="Cleland D."/>
            <person name="Lapidus A."/>
            <person name="Lucas S."/>
            <person name="Glavina Del Rio T."/>
            <person name="Nolan M."/>
            <person name="Tice H."/>
            <person name="Han C."/>
            <person name="Goodwin L."/>
            <person name="Pitluck S."/>
            <person name="Liolios K."/>
            <person name="Ivanova N."/>
            <person name="Mavromatis K."/>
            <person name="Ovchinnikova G."/>
            <person name="Pati A."/>
            <person name="Chen A."/>
            <person name="Palaniappan K."/>
            <person name="Land M."/>
            <person name="Hauser L."/>
            <person name="Chang Y."/>
            <person name="Jeffries C."/>
            <person name="Lu M."/>
            <person name="Brettin T."/>
            <person name="Detter J."/>
            <person name="Goker M."/>
            <person name="Tindall B."/>
            <person name="Beck B."/>
            <person name="McDermott T."/>
            <person name="Woyke T."/>
            <person name="Bristow J."/>
            <person name="Eisen J."/>
            <person name="Markowitz V."/>
            <person name="Hugenholtz P."/>
            <person name="Kyrpides N."/>
            <person name="Klenk H."/>
            <person name="Cheng J."/>
        </authorList>
    </citation>
    <scope>NUCLEOTIDE SEQUENCE [LARGE SCALE GENOMIC DNA]</scope>
    <source>
        <strain evidence="10">ATCC BAA-798 / YNP1</strain>
    </source>
</reference>
<keyword evidence="4" id="KW-0378">Hydrolase</keyword>
<evidence type="ECO:0000256" key="1">
    <source>
        <dbReference type="ARBA" id="ARBA00005915"/>
    </source>
</evidence>
<dbReference type="Gene3D" id="3.90.1640.30">
    <property type="match status" value="1"/>
</dbReference>
<dbReference type="GO" id="GO:0006310">
    <property type="term" value="P:DNA recombination"/>
    <property type="evidence" value="ECO:0007669"/>
    <property type="project" value="InterPro"/>
</dbReference>
<gene>
    <name evidence="9" type="ordered locus">Tter_1032</name>
</gene>
<feature type="domain" description="RecJ OB" evidence="8">
    <location>
        <begin position="453"/>
        <end position="543"/>
    </location>
</feature>
<evidence type="ECO:0000256" key="2">
    <source>
        <dbReference type="ARBA" id="ARBA00019841"/>
    </source>
</evidence>
<dbReference type="Gene3D" id="3.10.310.30">
    <property type="match status" value="1"/>
</dbReference>
<dbReference type="HOGENOM" id="CLU_009736_5_2_0"/>
<keyword evidence="3" id="KW-0540">Nuclease</keyword>
<dbReference type="OrthoDB" id="9809852at2"/>
<dbReference type="InterPro" id="IPR038763">
    <property type="entry name" value="DHH_sf"/>
</dbReference>
<dbReference type="KEGG" id="ttr:Tter_1032"/>
<dbReference type="Pfam" id="PF01368">
    <property type="entry name" value="DHH"/>
    <property type="match status" value="1"/>
</dbReference>